<name>A0A414B0I8_9FIRM</name>
<reference evidence="10 11" key="1">
    <citation type="submission" date="2018-08" db="EMBL/GenBank/DDBJ databases">
        <title>A genome reference for cultivated species of the human gut microbiota.</title>
        <authorList>
            <person name="Zou Y."/>
            <person name="Xue W."/>
            <person name="Luo G."/>
        </authorList>
    </citation>
    <scope>NUCLEOTIDE SEQUENCE [LARGE SCALE GENOMIC DNA]</scope>
    <source>
        <strain evidence="10 11">AM35-14</strain>
    </source>
</reference>
<proteinExistence type="inferred from homology"/>
<evidence type="ECO:0000256" key="3">
    <source>
        <dbReference type="ARBA" id="ARBA00012568"/>
    </source>
</evidence>
<keyword evidence="7" id="KW-0031">Aminopeptidase</keyword>
<feature type="domain" description="AB hydrolase-1" evidence="9">
    <location>
        <begin position="27"/>
        <end position="276"/>
    </location>
</feature>
<keyword evidence="7" id="KW-0645">Protease</keyword>
<evidence type="ECO:0000256" key="1">
    <source>
        <dbReference type="ARBA" id="ARBA00001585"/>
    </source>
</evidence>
<dbReference type="Proteomes" id="UP000283975">
    <property type="component" value="Unassembled WGS sequence"/>
</dbReference>
<sequence>MKEGTVKMVQLKEGGKVYTRTVGEGFPILLLHGGPGANHICFEIFEKYIDLKKFSLIYYDQLGSAHSDKITDESLLTFTRFVDEVEQVRAALGLERFILLGHSWGGMLCIDYALKYEKEGHLAGLVISNMVDSGKHYLEYLDHVRKINLTPEEYDYMTEIEAAGKESDAHYQELVEKLNCACLCRLEVQPDFLSLPNVPDKKVYHHFQGDNEFVVTGDMLYWDRSADMGEIHTRTLCIGARYDTMNPDIMLKMGEELRDGYTYICPDGSHLCFWDDSEHYFQALNEFIGTLDQ</sequence>
<evidence type="ECO:0000256" key="2">
    <source>
        <dbReference type="ARBA" id="ARBA00010088"/>
    </source>
</evidence>
<evidence type="ECO:0000256" key="4">
    <source>
        <dbReference type="ARBA" id="ARBA00021843"/>
    </source>
</evidence>
<evidence type="ECO:0000259" key="9">
    <source>
        <dbReference type="Pfam" id="PF00561"/>
    </source>
</evidence>
<evidence type="ECO:0000256" key="5">
    <source>
        <dbReference type="ARBA" id="ARBA00022801"/>
    </source>
</evidence>
<dbReference type="SUPFAM" id="SSF53474">
    <property type="entry name" value="alpha/beta-Hydrolases"/>
    <property type="match status" value="1"/>
</dbReference>
<dbReference type="InterPro" id="IPR000073">
    <property type="entry name" value="AB_hydrolase_1"/>
</dbReference>
<dbReference type="GO" id="GO:0006508">
    <property type="term" value="P:proteolysis"/>
    <property type="evidence" value="ECO:0007669"/>
    <property type="project" value="UniProtKB-KW"/>
</dbReference>
<dbReference type="EMBL" id="QSHZ01000002">
    <property type="protein sequence ID" value="RHC58474.1"/>
    <property type="molecule type" value="Genomic_DNA"/>
</dbReference>
<evidence type="ECO:0000313" key="11">
    <source>
        <dbReference type="Proteomes" id="UP000283975"/>
    </source>
</evidence>
<dbReference type="AlphaFoldDB" id="A0A414B0I8"/>
<dbReference type="EC" id="3.4.11.5" evidence="3 7"/>
<dbReference type="InterPro" id="IPR029058">
    <property type="entry name" value="AB_hydrolase_fold"/>
</dbReference>
<accession>A0A414B0I8</accession>
<comment type="catalytic activity">
    <reaction evidence="1 7">
        <text>Release of N-terminal proline from a peptide.</text>
        <dbReference type="EC" id="3.4.11.5"/>
    </reaction>
</comment>
<dbReference type="InterPro" id="IPR005945">
    <property type="entry name" value="Pro_imino_pep"/>
</dbReference>
<feature type="active site" evidence="8">
    <location>
        <position position="243"/>
    </location>
</feature>
<evidence type="ECO:0000256" key="7">
    <source>
        <dbReference type="PIRNR" id="PIRNR005539"/>
    </source>
</evidence>
<keyword evidence="5 7" id="KW-0378">Hydrolase</keyword>
<dbReference type="Pfam" id="PF00561">
    <property type="entry name" value="Abhydrolase_1"/>
    <property type="match status" value="1"/>
</dbReference>
<dbReference type="InterPro" id="IPR002410">
    <property type="entry name" value="Peptidase_S33"/>
</dbReference>
<comment type="similarity">
    <text evidence="2 7">Belongs to the peptidase S33 family.</text>
</comment>
<dbReference type="Gene3D" id="3.40.50.1820">
    <property type="entry name" value="alpha/beta hydrolase"/>
    <property type="match status" value="1"/>
</dbReference>
<feature type="active site" description="Proton donor" evidence="8">
    <location>
        <position position="270"/>
    </location>
</feature>
<organism evidence="10 11">
    <name type="scientific">Enterocloster bolteae</name>
    <dbReference type="NCBI Taxonomy" id="208479"/>
    <lineage>
        <taxon>Bacteria</taxon>
        <taxon>Bacillati</taxon>
        <taxon>Bacillota</taxon>
        <taxon>Clostridia</taxon>
        <taxon>Lachnospirales</taxon>
        <taxon>Lachnospiraceae</taxon>
        <taxon>Enterocloster</taxon>
    </lineage>
</organism>
<evidence type="ECO:0000256" key="6">
    <source>
        <dbReference type="ARBA" id="ARBA00029605"/>
    </source>
</evidence>
<gene>
    <name evidence="10" type="ORF">DW839_02880</name>
</gene>
<comment type="caution">
    <text evidence="10">The sequence shown here is derived from an EMBL/GenBank/DDBJ whole genome shotgun (WGS) entry which is preliminary data.</text>
</comment>
<comment type="function">
    <text evidence="7">Releases the N-terminal proline from various substrates.</text>
</comment>
<dbReference type="GO" id="GO:0004177">
    <property type="term" value="F:aminopeptidase activity"/>
    <property type="evidence" value="ECO:0007669"/>
    <property type="project" value="UniProtKB-KW"/>
</dbReference>
<dbReference type="PANTHER" id="PTHR43798">
    <property type="entry name" value="MONOACYLGLYCEROL LIPASE"/>
    <property type="match status" value="1"/>
</dbReference>
<evidence type="ECO:0000313" key="10">
    <source>
        <dbReference type="EMBL" id="RHC58474.1"/>
    </source>
</evidence>
<dbReference type="NCBIfam" id="TIGR01250">
    <property type="entry name" value="pro_imino_pep_2"/>
    <property type="match status" value="1"/>
</dbReference>
<feature type="active site" description="Nucleophile" evidence="8">
    <location>
        <position position="103"/>
    </location>
</feature>
<dbReference type="InterPro" id="IPR050266">
    <property type="entry name" value="AB_hydrolase_sf"/>
</dbReference>
<evidence type="ECO:0000256" key="8">
    <source>
        <dbReference type="PIRSR" id="PIRSR005539-1"/>
    </source>
</evidence>
<protein>
    <recommendedName>
        <fullName evidence="4 7">Proline iminopeptidase</fullName>
        <shortName evidence="7">PIP</shortName>
        <ecNumber evidence="3 7">3.4.11.5</ecNumber>
    </recommendedName>
    <alternativeName>
        <fullName evidence="6 7">Prolyl aminopeptidase</fullName>
    </alternativeName>
</protein>
<dbReference type="PRINTS" id="PR00793">
    <property type="entry name" value="PROAMNOPTASE"/>
</dbReference>
<dbReference type="PIRSF" id="PIRSF005539">
    <property type="entry name" value="Pept_S33_TRI_F1"/>
    <property type="match status" value="1"/>
</dbReference>